<evidence type="ECO:0000313" key="2">
    <source>
        <dbReference type="Proteomes" id="UP000828390"/>
    </source>
</evidence>
<protein>
    <submittedName>
        <fullName evidence="1">Uncharacterized protein</fullName>
    </submittedName>
</protein>
<gene>
    <name evidence="1" type="ORF">DPMN_065077</name>
</gene>
<name>A0A9D4CEC4_DREPO</name>
<evidence type="ECO:0000313" key="1">
    <source>
        <dbReference type="EMBL" id="KAH3722124.1"/>
    </source>
</evidence>
<organism evidence="1 2">
    <name type="scientific">Dreissena polymorpha</name>
    <name type="common">Zebra mussel</name>
    <name type="synonym">Mytilus polymorpha</name>
    <dbReference type="NCBI Taxonomy" id="45954"/>
    <lineage>
        <taxon>Eukaryota</taxon>
        <taxon>Metazoa</taxon>
        <taxon>Spiralia</taxon>
        <taxon>Lophotrochozoa</taxon>
        <taxon>Mollusca</taxon>
        <taxon>Bivalvia</taxon>
        <taxon>Autobranchia</taxon>
        <taxon>Heteroconchia</taxon>
        <taxon>Euheterodonta</taxon>
        <taxon>Imparidentia</taxon>
        <taxon>Neoheterodontei</taxon>
        <taxon>Myida</taxon>
        <taxon>Dreissenoidea</taxon>
        <taxon>Dreissenidae</taxon>
        <taxon>Dreissena</taxon>
    </lineage>
</organism>
<accession>A0A9D4CEC4</accession>
<keyword evidence="2" id="KW-1185">Reference proteome</keyword>
<comment type="caution">
    <text evidence="1">The sequence shown here is derived from an EMBL/GenBank/DDBJ whole genome shotgun (WGS) entry which is preliminary data.</text>
</comment>
<reference evidence="1" key="2">
    <citation type="submission" date="2020-11" db="EMBL/GenBank/DDBJ databases">
        <authorList>
            <person name="McCartney M.A."/>
            <person name="Auch B."/>
            <person name="Kono T."/>
            <person name="Mallez S."/>
            <person name="Becker A."/>
            <person name="Gohl D.M."/>
            <person name="Silverstein K.A.T."/>
            <person name="Koren S."/>
            <person name="Bechman K.B."/>
            <person name="Herman A."/>
            <person name="Abrahante J.E."/>
            <person name="Garbe J."/>
        </authorList>
    </citation>
    <scope>NUCLEOTIDE SEQUENCE</scope>
    <source>
        <strain evidence="1">Duluth1</strain>
        <tissue evidence="1">Whole animal</tissue>
    </source>
</reference>
<dbReference type="Proteomes" id="UP000828390">
    <property type="component" value="Unassembled WGS sequence"/>
</dbReference>
<dbReference type="AlphaFoldDB" id="A0A9D4CEC4"/>
<reference evidence="1" key="1">
    <citation type="journal article" date="2019" name="bioRxiv">
        <title>The Genome of the Zebra Mussel, Dreissena polymorpha: A Resource for Invasive Species Research.</title>
        <authorList>
            <person name="McCartney M.A."/>
            <person name="Auch B."/>
            <person name="Kono T."/>
            <person name="Mallez S."/>
            <person name="Zhang Y."/>
            <person name="Obille A."/>
            <person name="Becker A."/>
            <person name="Abrahante J.E."/>
            <person name="Garbe J."/>
            <person name="Badalamenti J.P."/>
            <person name="Herman A."/>
            <person name="Mangelson H."/>
            <person name="Liachko I."/>
            <person name="Sullivan S."/>
            <person name="Sone E.D."/>
            <person name="Koren S."/>
            <person name="Silverstein K.A.T."/>
            <person name="Beckman K.B."/>
            <person name="Gohl D.M."/>
        </authorList>
    </citation>
    <scope>NUCLEOTIDE SEQUENCE</scope>
    <source>
        <strain evidence="1">Duluth1</strain>
        <tissue evidence="1">Whole animal</tissue>
    </source>
</reference>
<sequence length="53" mass="5958">MKTTKDLPQAKRELCLMDLFERLEIQNSFPAVGYLCTLSQLIPSSTAVERLSA</sequence>
<proteinExistence type="predicted"/>
<dbReference type="EMBL" id="JAIWYP010000013">
    <property type="protein sequence ID" value="KAH3722124.1"/>
    <property type="molecule type" value="Genomic_DNA"/>
</dbReference>